<evidence type="ECO:0000313" key="1">
    <source>
        <dbReference type="EMBL" id="TPX60003.1"/>
    </source>
</evidence>
<keyword evidence="2" id="KW-1185">Reference proteome</keyword>
<dbReference type="Proteomes" id="UP000318582">
    <property type="component" value="Unassembled WGS sequence"/>
</dbReference>
<gene>
    <name evidence="1" type="ORF">PhCBS80983_g02058</name>
</gene>
<dbReference type="EMBL" id="QEAQ01000019">
    <property type="protein sequence ID" value="TPX60003.1"/>
    <property type="molecule type" value="Genomic_DNA"/>
</dbReference>
<dbReference type="Pfam" id="PF13233">
    <property type="entry name" value="Complex1_LYR_2"/>
    <property type="match status" value="1"/>
</dbReference>
<name>A0A507E7F9_9FUNG</name>
<proteinExistence type="predicted"/>
<dbReference type="InterPro" id="IPR039196">
    <property type="entry name" value="Fmc1"/>
</dbReference>
<evidence type="ECO:0000313" key="2">
    <source>
        <dbReference type="Proteomes" id="UP000318582"/>
    </source>
</evidence>
<comment type="caution">
    <text evidence="1">The sequence shown here is derived from an EMBL/GenBank/DDBJ whole genome shotgun (WGS) entry which is preliminary data.</text>
</comment>
<reference evidence="1 2" key="1">
    <citation type="journal article" date="2019" name="Sci. Rep.">
        <title>Comparative genomics of chytrid fungi reveal insights into the obligate biotrophic and pathogenic lifestyle of Synchytrium endobioticum.</title>
        <authorList>
            <person name="van de Vossenberg B.T.L.H."/>
            <person name="Warris S."/>
            <person name="Nguyen H.D.T."/>
            <person name="van Gent-Pelzer M.P.E."/>
            <person name="Joly D.L."/>
            <person name="van de Geest H.C."/>
            <person name="Bonants P.J.M."/>
            <person name="Smith D.S."/>
            <person name="Levesque C.A."/>
            <person name="van der Lee T.A.J."/>
        </authorList>
    </citation>
    <scope>NUCLEOTIDE SEQUENCE [LARGE SCALE GENOMIC DNA]</scope>
    <source>
        <strain evidence="1 2">CBS 809.83</strain>
    </source>
</reference>
<dbReference type="STRING" id="109895.A0A507E7F9"/>
<dbReference type="PANTHER" id="PTHR28015">
    <property type="entry name" value="ATP SYNTHASE ASSEMBLY FACTOR FMC1, MITOCHONDRIAL"/>
    <property type="match status" value="1"/>
</dbReference>
<dbReference type="GO" id="GO:0005759">
    <property type="term" value="C:mitochondrial matrix"/>
    <property type="evidence" value="ECO:0007669"/>
    <property type="project" value="TreeGrafter"/>
</dbReference>
<organism evidence="1 2">
    <name type="scientific">Powellomyces hirtus</name>
    <dbReference type="NCBI Taxonomy" id="109895"/>
    <lineage>
        <taxon>Eukaryota</taxon>
        <taxon>Fungi</taxon>
        <taxon>Fungi incertae sedis</taxon>
        <taxon>Chytridiomycota</taxon>
        <taxon>Chytridiomycota incertae sedis</taxon>
        <taxon>Chytridiomycetes</taxon>
        <taxon>Spizellomycetales</taxon>
        <taxon>Powellomycetaceae</taxon>
        <taxon>Powellomyces</taxon>
    </lineage>
</organism>
<protein>
    <submittedName>
        <fullName evidence="1">Uncharacterized protein</fullName>
    </submittedName>
</protein>
<accession>A0A507E7F9</accession>
<dbReference type="AlphaFoldDB" id="A0A507E7F9"/>
<dbReference type="GO" id="GO:0033615">
    <property type="term" value="P:mitochondrial proton-transporting ATP synthase complex assembly"/>
    <property type="evidence" value="ECO:0007669"/>
    <property type="project" value="InterPro"/>
</dbReference>
<dbReference type="CDD" id="cd20251">
    <property type="entry name" value="Complex1_LYR_SF"/>
    <property type="match status" value="1"/>
</dbReference>
<sequence>MSTVNVKTEILGLYRGILREVSRQYTARNQNRMWHDEIVAGFKSGVQLSNPAQIQIRLTRARNLHAFLRSNRTHRELVERYWPISSMTEEEKLSRTANTVGLSLPKMFGAGETFAPSDRSLAGAETDAEPVLSPQVEEALNIIKNAPS</sequence>
<dbReference type="PANTHER" id="PTHR28015:SF1">
    <property type="entry name" value="ATP SYNTHASE ASSEMBLY FACTOR FMC1, MITOCHONDRIAL"/>
    <property type="match status" value="1"/>
</dbReference>